<dbReference type="InterPro" id="IPR013103">
    <property type="entry name" value="RVT_2"/>
</dbReference>
<proteinExistence type="predicted"/>
<name>A0A3Q7J6N5_SOLLC</name>
<dbReference type="Proteomes" id="UP000004994">
    <property type="component" value="Chromosome 12"/>
</dbReference>
<keyword evidence="3" id="KW-1185">Reference proteome</keyword>
<dbReference type="Gramene" id="Solyc12g017845.1.1">
    <property type="protein sequence ID" value="Solyc12g017845.1.1"/>
    <property type="gene ID" value="Solyc12g017845.1"/>
</dbReference>
<evidence type="ECO:0000313" key="3">
    <source>
        <dbReference type="Proteomes" id="UP000004994"/>
    </source>
</evidence>
<reference evidence="2" key="2">
    <citation type="submission" date="2019-01" db="UniProtKB">
        <authorList>
            <consortium name="EnsemblPlants"/>
        </authorList>
    </citation>
    <scope>IDENTIFICATION</scope>
    <source>
        <strain evidence="2">cv. Heinz 1706</strain>
    </source>
</reference>
<dbReference type="AlphaFoldDB" id="A0A3Q7J6N5"/>
<dbReference type="Pfam" id="PF07727">
    <property type="entry name" value="RVT_2"/>
    <property type="match status" value="1"/>
</dbReference>
<dbReference type="STRING" id="4081.A0A3Q7J6N5"/>
<evidence type="ECO:0000259" key="1">
    <source>
        <dbReference type="Pfam" id="PF07727"/>
    </source>
</evidence>
<organism evidence="2">
    <name type="scientific">Solanum lycopersicum</name>
    <name type="common">Tomato</name>
    <name type="synonym">Lycopersicon esculentum</name>
    <dbReference type="NCBI Taxonomy" id="4081"/>
    <lineage>
        <taxon>Eukaryota</taxon>
        <taxon>Viridiplantae</taxon>
        <taxon>Streptophyta</taxon>
        <taxon>Embryophyta</taxon>
        <taxon>Tracheophyta</taxon>
        <taxon>Spermatophyta</taxon>
        <taxon>Magnoliopsida</taxon>
        <taxon>eudicotyledons</taxon>
        <taxon>Gunneridae</taxon>
        <taxon>Pentapetalae</taxon>
        <taxon>asterids</taxon>
        <taxon>lamiids</taxon>
        <taxon>Solanales</taxon>
        <taxon>Solanaceae</taxon>
        <taxon>Solanoideae</taxon>
        <taxon>Solaneae</taxon>
        <taxon>Solanum</taxon>
        <taxon>Solanum subgen. Lycopersicon</taxon>
    </lineage>
</organism>
<dbReference type="EnsemblPlants" id="Solyc12g017845.1.1">
    <property type="protein sequence ID" value="Solyc12g017845.1.1"/>
    <property type="gene ID" value="Solyc12g017845.1"/>
</dbReference>
<feature type="domain" description="Reverse transcriptase Ty1/copia-type" evidence="1">
    <location>
        <begin position="3"/>
        <end position="82"/>
    </location>
</feature>
<sequence>MFVILSLYIDDILISATDIDFAKEINEFLSFSVEMKDMCDSTYILGVNISRDRSKRLLSLSQELYFKKVLERFNMKNCKCIKVKDKKFVKRMKNWLFSQLLKKINTKCGWLELARDLVLKSDCQTGEPSIDFNNGFHRFLVVDDKDNWGLKWLFFGGRLLR</sequence>
<evidence type="ECO:0000313" key="2">
    <source>
        <dbReference type="EnsemblPlants" id="Solyc12g017845.1.1"/>
    </source>
</evidence>
<protein>
    <recommendedName>
        <fullName evidence="1">Reverse transcriptase Ty1/copia-type domain-containing protein</fullName>
    </recommendedName>
</protein>
<accession>A0A3Q7J6N5</accession>
<reference evidence="2" key="1">
    <citation type="journal article" date="2012" name="Nature">
        <title>The tomato genome sequence provides insights into fleshy fruit evolution.</title>
        <authorList>
            <consortium name="Tomato Genome Consortium"/>
        </authorList>
    </citation>
    <scope>NUCLEOTIDE SEQUENCE [LARGE SCALE GENOMIC DNA]</scope>
    <source>
        <strain evidence="2">cv. Heinz 1706</strain>
    </source>
</reference>
<dbReference type="InParanoid" id="A0A3Q7J6N5"/>